<dbReference type="CDD" id="cd02440">
    <property type="entry name" value="AdoMet_MTases"/>
    <property type="match status" value="1"/>
</dbReference>
<dbReference type="NCBIfam" id="NF010719">
    <property type="entry name" value="PRK14121.1"/>
    <property type="match status" value="1"/>
</dbReference>
<dbReference type="NCBIfam" id="TIGR00091">
    <property type="entry name" value="tRNA (guanosine(46)-N7)-methyltransferase TrmB"/>
    <property type="match status" value="1"/>
</dbReference>
<keyword evidence="3 7" id="KW-0489">Methyltransferase</keyword>
<evidence type="ECO:0000256" key="6">
    <source>
        <dbReference type="ARBA" id="ARBA00022694"/>
    </source>
</evidence>
<evidence type="ECO:0000256" key="3">
    <source>
        <dbReference type="ARBA" id="ARBA00022603"/>
    </source>
</evidence>
<dbReference type="InterPro" id="IPR003358">
    <property type="entry name" value="tRNA_(Gua-N-7)_MeTrfase_Trmb"/>
</dbReference>
<evidence type="ECO:0000256" key="1">
    <source>
        <dbReference type="ARBA" id="ARBA00000142"/>
    </source>
</evidence>
<evidence type="ECO:0000256" key="7">
    <source>
        <dbReference type="HAMAP-Rule" id="MF_01057"/>
    </source>
</evidence>
<evidence type="ECO:0000313" key="8">
    <source>
        <dbReference type="EMBL" id="XAU15756.1"/>
    </source>
</evidence>
<evidence type="ECO:0000256" key="2">
    <source>
        <dbReference type="ARBA" id="ARBA00003015"/>
    </source>
</evidence>
<dbReference type="PROSITE" id="PS51625">
    <property type="entry name" value="SAM_MT_TRMB"/>
    <property type="match status" value="1"/>
</dbReference>
<dbReference type="PANTHER" id="PTHR23417:SF14">
    <property type="entry name" value="PENTACOTRIPEPTIDE-REPEAT REGION OF PRORP DOMAIN-CONTAINING PROTEIN"/>
    <property type="match status" value="1"/>
</dbReference>
<feature type="binding site" evidence="7">
    <location>
        <position position="128"/>
    </location>
    <ligand>
        <name>S-adenosyl-L-methionine</name>
        <dbReference type="ChEBI" id="CHEBI:59789"/>
    </ligand>
</feature>
<comment type="caution">
    <text evidence="7">Lacks conserved residue(s) required for the propagation of feature annotation.</text>
</comment>
<dbReference type="GO" id="GO:0008176">
    <property type="term" value="F:tRNA (guanine(46)-N7)-methyltransferase activity"/>
    <property type="evidence" value="ECO:0007669"/>
    <property type="project" value="UniProtKB-EC"/>
</dbReference>
<dbReference type="Gene3D" id="3.40.50.150">
    <property type="entry name" value="Vaccinia Virus protein VP39"/>
    <property type="match status" value="1"/>
</dbReference>
<dbReference type="PANTHER" id="PTHR23417">
    <property type="entry name" value="3-DEOXY-D-MANNO-OCTULOSONIC-ACID TRANSFERASE/TRNA GUANINE-N 7 - -METHYLTRANSFERASE"/>
    <property type="match status" value="1"/>
</dbReference>
<sequence>MPHLHIASFKAPAFPAAADGVTFHYMAENTLHDDEKLIAASIGEKEFFLLLKRLPDKTLLKADKISRPSATHYVKRALQAYAGLVGLEVLASNVDSGEANMHLGNDSALWSIHDFERDFPTDREIRIEVGFGSGRHLLHQAKANPEVLFIGIEIHKPSIEQVLKQINIQQLDNILLLDYDARLFLELVPSNLAGRIYVHFPVPWDKKPHRRVIGEAFIAESIRVLKPEGKLELRTDSDNYFAYSFETFMALNQNHIEIYKNRALEVSSKYEDRWRRMEKNIYDVLMHNEELSGPLEAIAPFAFNAIAPDPERLEALNGSTLRFDEGFVHFERLYRTDDGRAMFRLSMGPYARPEHLYLILGDAPRYLPTPPVRSRTNARAHQLLIEALHG</sequence>
<dbReference type="InterPro" id="IPR029063">
    <property type="entry name" value="SAM-dependent_MTases_sf"/>
</dbReference>
<protein>
    <recommendedName>
        <fullName evidence="7">tRNA (guanine-N(7)-)-methyltransferase</fullName>
        <ecNumber evidence="7">2.1.1.33</ecNumber>
    </recommendedName>
    <alternativeName>
        <fullName evidence="7">tRNA (guanine(46)-N(7))-methyltransferase</fullName>
    </alternativeName>
    <alternativeName>
        <fullName evidence="7">tRNA(m7G46)-methyltransferase</fullName>
    </alternativeName>
</protein>
<organism evidence="8 9">
    <name type="scientific">Sulfurimonas diazotrophicus</name>
    <dbReference type="NCBI Taxonomy" id="3131939"/>
    <lineage>
        <taxon>Bacteria</taxon>
        <taxon>Pseudomonadati</taxon>
        <taxon>Campylobacterota</taxon>
        <taxon>Epsilonproteobacteria</taxon>
        <taxon>Campylobacterales</taxon>
        <taxon>Sulfurimonadaceae</taxon>
        <taxon>Sulfurimonas</taxon>
    </lineage>
</organism>
<dbReference type="Proteomes" id="UP001447842">
    <property type="component" value="Chromosome"/>
</dbReference>
<keyword evidence="4 7" id="KW-0808">Transferase</keyword>
<dbReference type="EMBL" id="CP147920">
    <property type="protein sequence ID" value="XAU15756.1"/>
    <property type="molecule type" value="Genomic_DNA"/>
</dbReference>
<feature type="binding site" evidence="7">
    <location>
        <position position="153"/>
    </location>
    <ligand>
        <name>S-adenosyl-L-methionine</name>
        <dbReference type="ChEBI" id="CHEBI:59789"/>
    </ligand>
</feature>
<comment type="function">
    <text evidence="2 7">Catalyzes the formation of N(7)-methylguanine at position 46 (m7G46) in tRNA.</text>
</comment>
<dbReference type="InterPro" id="IPR055361">
    <property type="entry name" value="tRNA_methyltr_TrmB_bact"/>
</dbReference>
<evidence type="ECO:0000256" key="5">
    <source>
        <dbReference type="ARBA" id="ARBA00022691"/>
    </source>
</evidence>
<dbReference type="RefSeq" id="WP_345973109.1">
    <property type="nucleotide sequence ID" value="NZ_CP147920.1"/>
</dbReference>
<comment type="similarity">
    <text evidence="7">Belongs to the class I-like SAM-binding methyltransferase superfamily. TrmB family.</text>
</comment>
<keyword evidence="5 7" id="KW-0949">S-adenosyl-L-methionine</keyword>
<gene>
    <name evidence="7 8" type="primary">trmB</name>
    <name evidence="8" type="ORF">WCY31_03410</name>
</gene>
<dbReference type="SUPFAM" id="SSF53335">
    <property type="entry name" value="S-adenosyl-L-methionine-dependent methyltransferases"/>
    <property type="match status" value="1"/>
</dbReference>
<dbReference type="Pfam" id="PF02390">
    <property type="entry name" value="Methyltransf_4"/>
    <property type="match status" value="1"/>
</dbReference>
<comment type="catalytic activity">
    <reaction evidence="1 7">
        <text>guanosine(46) in tRNA + S-adenosyl-L-methionine = N(7)-methylguanosine(46) in tRNA + S-adenosyl-L-homocysteine</text>
        <dbReference type="Rhea" id="RHEA:42708"/>
        <dbReference type="Rhea" id="RHEA-COMP:10188"/>
        <dbReference type="Rhea" id="RHEA-COMP:10189"/>
        <dbReference type="ChEBI" id="CHEBI:57856"/>
        <dbReference type="ChEBI" id="CHEBI:59789"/>
        <dbReference type="ChEBI" id="CHEBI:74269"/>
        <dbReference type="ChEBI" id="CHEBI:74480"/>
        <dbReference type="EC" id="2.1.1.33"/>
    </reaction>
</comment>
<proteinExistence type="inferred from homology"/>
<feature type="binding site" evidence="7">
    <location>
        <position position="206"/>
    </location>
    <ligand>
        <name>substrate</name>
    </ligand>
</feature>
<feature type="binding site" evidence="7">
    <location>
        <position position="236"/>
    </location>
    <ligand>
        <name>substrate</name>
    </ligand>
</feature>
<evidence type="ECO:0000256" key="4">
    <source>
        <dbReference type="ARBA" id="ARBA00022679"/>
    </source>
</evidence>
<dbReference type="HAMAP" id="MF_01057">
    <property type="entry name" value="tRNA_methyltr_TrmB"/>
    <property type="match status" value="1"/>
</dbReference>
<keyword evidence="6 7" id="KW-0819">tRNA processing</keyword>
<feature type="binding site" evidence="7">
    <location>
        <position position="180"/>
    </location>
    <ligand>
        <name>S-adenosyl-L-methionine</name>
        <dbReference type="ChEBI" id="CHEBI:59789"/>
    </ligand>
</feature>
<name>A0ABZ3HDF5_9BACT</name>
<reference evidence="8 9" key="1">
    <citation type="submission" date="2024-03" db="EMBL/GenBank/DDBJ databases">
        <title>Sulfurimonas sp. HSL3-1.</title>
        <authorList>
            <person name="Wang S."/>
        </authorList>
    </citation>
    <scope>NUCLEOTIDE SEQUENCE [LARGE SCALE GENOMIC DNA]</scope>
    <source>
        <strain evidence="8 9">HSL3-1</strain>
    </source>
</reference>
<comment type="pathway">
    <text evidence="7">tRNA modification; N(7)-methylguanine-tRNA biosynthesis.</text>
</comment>
<keyword evidence="9" id="KW-1185">Reference proteome</keyword>
<accession>A0ABZ3HDF5</accession>
<dbReference type="EC" id="2.1.1.33" evidence="7"/>
<evidence type="ECO:0000313" key="9">
    <source>
        <dbReference type="Proteomes" id="UP001447842"/>
    </source>
</evidence>